<dbReference type="Proteomes" id="UP000256710">
    <property type="component" value="Unassembled WGS sequence"/>
</dbReference>
<name>A0A375H2T7_9BURK</name>
<dbReference type="EMBL" id="LT984806">
    <property type="protein sequence ID" value="SPD45595.1"/>
    <property type="molecule type" value="Genomic_DNA"/>
</dbReference>
<sequence>MQAVSVAQLADILESSTIESTMDAGFAVVHRIRLHGGQGQQAVAISTCYGDGDSYILTGL</sequence>
<gene>
    <name evidence="1" type="ORF">CBM2605_A60261</name>
    <name evidence="2" type="ORF">CBM2607_10532</name>
</gene>
<proteinExistence type="predicted"/>
<organism evidence="2 3">
    <name type="scientific">Cupriavidus neocaledonicus</name>
    <dbReference type="NCBI Taxonomy" id="1040979"/>
    <lineage>
        <taxon>Bacteria</taxon>
        <taxon>Pseudomonadati</taxon>
        <taxon>Pseudomonadota</taxon>
        <taxon>Betaproteobacteria</taxon>
        <taxon>Burkholderiales</taxon>
        <taxon>Burkholderiaceae</taxon>
        <taxon>Cupriavidus</taxon>
    </lineage>
</organism>
<dbReference type="EMBL" id="OFTC01000028">
    <property type="protein sequence ID" value="SOZ37017.1"/>
    <property type="molecule type" value="Genomic_DNA"/>
</dbReference>
<accession>A0A375H2T7</accession>
<reference evidence="3 4" key="1">
    <citation type="submission" date="2018-01" db="EMBL/GenBank/DDBJ databases">
        <authorList>
            <person name="Clerissi C."/>
        </authorList>
    </citation>
    <scope>NUCLEOTIDE SEQUENCE [LARGE SCALE GENOMIC DNA]</scope>
    <source>
        <strain evidence="1">Cupriavidus taiwanensis STM 6082</strain>
        <strain evidence="2">Cupriavidus taiwanensis STM 6160</strain>
    </source>
</reference>
<evidence type="ECO:0000313" key="1">
    <source>
        <dbReference type="EMBL" id="SOZ37017.1"/>
    </source>
</evidence>
<keyword evidence="4" id="KW-1185">Reference proteome</keyword>
<dbReference type="Proteomes" id="UP000255168">
    <property type="component" value="Chromosome I"/>
</dbReference>
<dbReference type="AlphaFoldDB" id="A0A375H2T7"/>
<evidence type="ECO:0000313" key="3">
    <source>
        <dbReference type="Proteomes" id="UP000255168"/>
    </source>
</evidence>
<protein>
    <submittedName>
        <fullName evidence="2">Uncharacterized protein</fullName>
    </submittedName>
</protein>
<evidence type="ECO:0000313" key="4">
    <source>
        <dbReference type="Proteomes" id="UP000256710"/>
    </source>
</evidence>
<evidence type="ECO:0000313" key="2">
    <source>
        <dbReference type="EMBL" id="SPD45595.1"/>
    </source>
</evidence>